<proteinExistence type="predicted"/>
<evidence type="ECO:0000256" key="1">
    <source>
        <dbReference type="SAM" id="SignalP"/>
    </source>
</evidence>
<protein>
    <recommendedName>
        <fullName evidence="4">TonB-dependent receptor</fullName>
    </recommendedName>
</protein>
<feature type="signal peptide" evidence="1">
    <location>
        <begin position="1"/>
        <end position="19"/>
    </location>
</feature>
<name>A0A096ARZ9_9BACT</name>
<evidence type="ECO:0000313" key="2">
    <source>
        <dbReference type="EMBL" id="KGF49843.1"/>
    </source>
</evidence>
<feature type="chain" id="PRO_5001917363" description="TonB-dependent receptor" evidence="1">
    <location>
        <begin position="20"/>
        <end position="155"/>
    </location>
</feature>
<dbReference type="Proteomes" id="UP000029538">
    <property type="component" value="Unassembled WGS sequence"/>
</dbReference>
<dbReference type="EMBL" id="JRNR01000024">
    <property type="protein sequence ID" value="KGF49843.1"/>
    <property type="molecule type" value="Genomic_DNA"/>
</dbReference>
<gene>
    <name evidence="2" type="ORF">HMPREF0654_03520</name>
</gene>
<organism evidence="2 3">
    <name type="scientific">Prevotella disiens DNF00882</name>
    <dbReference type="NCBI Taxonomy" id="1401075"/>
    <lineage>
        <taxon>Bacteria</taxon>
        <taxon>Pseudomonadati</taxon>
        <taxon>Bacteroidota</taxon>
        <taxon>Bacteroidia</taxon>
        <taxon>Bacteroidales</taxon>
        <taxon>Prevotellaceae</taxon>
        <taxon>Prevotella</taxon>
    </lineage>
</organism>
<sequence length="155" mass="17987">MGKNFFFIAALLLSLSANAQRKGTILNMEDGIPIREVTIYTNNKQTVFTNYKGEFYIPKAFTSVTIVKAGFVSRTLNLYEMPDTIELLPKFNTLDEVIIWGKKNRFSKNAKVKIEPWLYNLPKTGFSFDFSTLFNNRKKLNKQLKEKHDEIINSY</sequence>
<comment type="caution">
    <text evidence="2">The sequence shown here is derived from an EMBL/GenBank/DDBJ whole genome shotgun (WGS) entry which is preliminary data.</text>
</comment>
<dbReference type="InterPro" id="IPR008969">
    <property type="entry name" value="CarboxyPept-like_regulatory"/>
</dbReference>
<accession>A0A096ARZ9</accession>
<dbReference type="RefSeq" id="WP_036882606.1">
    <property type="nucleotide sequence ID" value="NZ_JRNR01000024.1"/>
</dbReference>
<reference evidence="2 3" key="1">
    <citation type="submission" date="2014-07" db="EMBL/GenBank/DDBJ databases">
        <authorList>
            <person name="McCorrison J."/>
            <person name="Sanka R."/>
            <person name="Torralba M."/>
            <person name="Gillis M."/>
            <person name="Haft D.H."/>
            <person name="Methe B."/>
            <person name="Sutton G."/>
            <person name="Nelson K.E."/>
        </authorList>
    </citation>
    <scope>NUCLEOTIDE SEQUENCE [LARGE SCALE GENOMIC DNA]</scope>
    <source>
        <strain evidence="2 3">DNF00882</strain>
    </source>
</reference>
<keyword evidence="1" id="KW-0732">Signal</keyword>
<dbReference type="AlphaFoldDB" id="A0A096ARZ9"/>
<evidence type="ECO:0008006" key="4">
    <source>
        <dbReference type="Google" id="ProtNLM"/>
    </source>
</evidence>
<evidence type="ECO:0000313" key="3">
    <source>
        <dbReference type="Proteomes" id="UP000029538"/>
    </source>
</evidence>
<dbReference type="SUPFAM" id="SSF49464">
    <property type="entry name" value="Carboxypeptidase regulatory domain-like"/>
    <property type="match status" value="1"/>
</dbReference>